<dbReference type="Gene3D" id="3.40.30.10">
    <property type="entry name" value="Glutaredoxin"/>
    <property type="match status" value="1"/>
</dbReference>
<evidence type="ECO:0000313" key="4">
    <source>
        <dbReference type="EMBL" id="KAK9702932.1"/>
    </source>
</evidence>
<dbReference type="Pfam" id="PF02114">
    <property type="entry name" value="Phosducin"/>
    <property type="match status" value="1"/>
</dbReference>
<evidence type="ECO:0000259" key="3">
    <source>
        <dbReference type="Pfam" id="PF02114"/>
    </source>
</evidence>
<dbReference type="SUPFAM" id="SSF52833">
    <property type="entry name" value="Thioredoxin-like"/>
    <property type="match status" value="1"/>
</dbReference>
<dbReference type="CDD" id="cd02988">
    <property type="entry name" value="Phd_like_VIAF"/>
    <property type="match status" value="1"/>
</dbReference>
<comment type="similarity">
    <text evidence="1">Belongs to the phosducin family.</text>
</comment>
<dbReference type="Proteomes" id="UP001479436">
    <property type="component" value="Unassembled WGS sequence"/>
</dbReference>
<accession>A0ABR2VUM0</accession>
<evidence type="ECO:0000313" key="5">
    <source>
        <dbReference type="Proteomes" id="UP001479436"/>
    </source>
</evidence>
<dbReference type="PANTHER" id="PTHR45809:SF3">
    <property type="entry name" value="VIRAL IAP-ASSOCIATED FACTOR HOMOLOG"/>
    <property type="match status" value="1"/>
</dbReference>
<protein>
    <submittedName>
        <fullName evidence="4">Proteolipid protein 2</fullName>
    </submittedName>
</protein>
<evidence type="ECO:0000256" key="1">
    <source>
        <dbReference type="ARBA" id="ARBA00009686"/>
    </source>
</evidence>
<proteinExistence type="inferred from homology"/>
<dbReference type="PANTHER" id="PTHR45809">
    <property type="entry name" value="VIRAL IAP-ASSOCIATED FACTOR HOMOLOG"/>
    <property type="match status" value="1"/>
</dbReference>
<gene>
    <name evidence="4" type="primary">PLP2</name>
    <name evidence="4" type="ORF">K7432_010987</name>
</gene>
<dbReference type="InterPro" id="IPR036249">
    <property type="entry name" value="Thioredoxin-like_sf"/>
</dbReference>
<sequence>MNPDEDTEWNDILRAKGIIPPKDEITEDQVMDALEEIIAEANSKKLDEKDLDELDELEDEEDERVLLEYRQKRMAEMQAQAEKDVFGELTQISEQDFVKEVTEASKEVSVVVHLFKDQYPACRLMNAHLSTLAQKYKSTKFVKIISDNCIHGYPDQNLPTLLIYVAGDLRKQQIGLLGLGGMSMKPEDLENLFDTCGAIVRSRPAHSEEPTKKQFSIYSSSAALSDDEDSDY</sequence>
<keyword evidence="5" id="KW-1185">Reference proteome</keyword>
<comment type="caution">
    <text evidence="4">The sequence shown here is derived from an EMBL/GenBank/DDBJ whole genome shotgun (WGS) entry which is preliminary data.</text>
</comment>
<feature type="region of interest" description="Disordered" evidence="2">
    <location>
        <begin position="204"/>
        <end position="232"/>
    </location>
</feature>
<name>A0ABR2VUM0_9FUNG</name>
<dbReference type="InterPro" id="IPR051498">
    <property type="entry name" value="Phosducin-like_chap/apop_reg"/>
</dbReference>
<reference evidence="4 5" key="1">
    <citation type="submission" date="2023-04" db="EMBL/GenBank/DDBJ databases">
        <title>Genome of Basidiobolus ranarum AG-B5.</title>
        <authorList>
            <person name="Stajich J.E."/>
            <person name="Carter-House D."/>
            <person name="Gryganskyi A."/>
        </authorList>
    </citation>
    <scope>NUCLEOTIDE SEQUENCE [LARGE SCALE GENOMIC DNA]</scope>
    <source>
        <strain evidence="4 5">AG-B5</strain>
    </source>
</reference>
<evidence type="ECO:0000256" key="2">
    <source>
        <dbReference type="SAM" id="MobiDB-lite"/>
    </source>
</evidence>
<dbReference type="EMBL" id="JASJQH010007680">
    <property type="protein sequence ID" value="KAK9702932.1"/>
    <property type="molecule type" value="Genomic_DNA"/>
</dbReference>
<organism evidence="4 5">
    <name type="scientific">Basidiobolus ranarum</name>
    <dbReference type="NCBI Taxonomy" id="34480"/>
    <lineage>
        <taxon>Eukaryota</taxon>
        <taxon>Fungi</taxon>
        <taxon>Fungi incertae sedis</taxon>
        <taxon>Zoopagomycota</taxon>
        <taxon>Entomophthoromycotina</taxon>
        <taxon>Basidiobolomycetes</taxon>
        <taxon>Basidiobolales</taxon>
        <taxon>Basidiobolaceae</taxon>
        <taxon>Basidiobolus</taxon>
    </lineage>
</organism>
<feature type="domain" description="Phosducin" evidence="3">
    <location>
        <begin position="40"/>
        <end position="177"/>
    </location>
</feature>
<dbReference type="InterPro" id="IPR024253">
    <property type="entry name" value="Phosducin_thioredoxin-like_dom"/>
</dbReference>